<feature type="signal peptide" evidence="1">
    <location>
        <begin position="1"/>
        <end position="19"/>
    </location>
</feature>
<evidence type="ECO:0000313" key="2">
    <source>
        <dbReference type="EMBL" id="CEA05289.1"/>
    </source>
</evidence>
<reference evidence="2" key="1">
    <citation type="submission" date="2014-07" db="EMBL/GenBank/DDBJ databases">
        <authorList>
            <person name="Urmite Genomes Urmite Genomes"/>
        </authorList>
    </citation>
    <scope>NUCLEOTIDE SEQUENCE</scope>
    <source>
        <strain evidence="2">13S34_air</strain>
    </source>
</reference>
<organism evidence="2">
    <name type="scientific">Metalysinibacillus saudimassiliensis</name>
    <dbReference type="NCBI Taxonomy" id="1461583"/>
    <lineage>
        <taxon>Bacteria</taxon>
        <taxon>Bacillati</taxon>
        <taxon>Bacillota</taxon>
        <taxon>Bacilli</taxon>
        <taxon>Bacillales</taxon>
        <taxon>Caryophanaceae</taxon>
        <taxon>Metalysinibacillus</taxon>
    </lineage>
</organism>
<protein>
    <recommendedName>
        <fullName evidence="3">Lipoprotein</fullName>
    </recommendedName>
</protein>
<dbReference type="PATRIC" id="fig|1461583.4.peg.2302"/>
<accession>A0A078MG36</accession>
<evidence type="ECO:0008006" key="3">
    <source>
        <dbReference type="Google" id="ProtNLM"/>
    </source>
</evidence>
<keyword evidence="1" id="KW-0732">Signal</keyword>
<proteinExistence type="predicted"/>
<feature type="chain" id="PRO_5039427502" description="Lipoprotein" evidence="1">
    <location>
        <begin position="20"/>
        <end position="128"/>
    </location>
</feature>
<gene>
    <name evidence="2" type="ORF">BN1050_02387</name>
</gene>
<dbReference type="PROSITE" id="PS51257">
    <property type="entry name" value="PROKAR_LIPOPROTEIN"/>
    <property type="match status" value="1"/>
</dbReference>
<dbReference type="AlphaFoldDB" id="A0A078MG36"/>
<name>A0A078MG36_9BACL</name>
<evidence type="ECO:0000256" key="1">
    <source>
        <dbReference type="SAM" id="SignalP"/>
    </source>
</evidence>
<dbReference type="HOGENOM" id="CLU_1956919_0_0_9"/>
<sequence length="128" mass="14285">MKKLMLLLAALTVALAACSSNTHTFRAVEQDWKINLTAKQSANATKTYILEIKYEGDALADMKGKVIDYTVETPQTTYTKQEELSVVGTIKNSGFFECQDCTILDEGDTITVNLHYDDTDHVFQLKAK</sequence>
<dbReference type="EMBL" id="LN483077">
    <property type="protein sequence ID" value="CEA05289.1"/>
    <property type="molecule type" value="Genomic_DNA"/>
</dbReference>